<proteinExistence type="predicted"/>
<evidence type="ECO:0000256" key="2">
    <source>
        <dbReference type="SAM" id="Phobius"/>
    </source>
</evidence>
<gene>
    <name evidence="3" type="ORF">AWC38_SpisGene5319</name>
</gene>
<feature type="region of interest" description="Disordered" evidence="1">
    <location>
        <begin position="60"/>
        <end position="125"/>
    </location>
</feature>
<feature type="transmembrane region" description="Helical" evidence="2">
    <location>
        <begin position="31"/>
        <end position="51"/>
    </location>
</feature>
<reference evidence="4" key="1">
    <citation type="journal article" date="2017" name="bioRxiv">
        <title>Comparative analysis of the genomes of Stylophora pistillata and Acropora digitifera provides evidence for extensive differences between species of corals.</title>
        <authorList>
            <person name="Voolstra C.R."/>
            <person name="Li Y."/>
            <person name="Liew Y.J."/>
            <person name="Baumgarten S."/>
            <person name="Zoccola D."/>
            <person name="Flot J.-F."/>
            <person name="Tambutte S."/>
            <person name="Allemand D."/>
            <person name="Aranda M."/>
        </authorList>
    </citation>
    <scope>NUCLEOTIDE SEQUENCE [LARGE SCALE GENOMIC DNA]</scope>
</reference>
<accession>A0A2B4SL96</accession>
<dbReference type="AlphaFoldDB" id="A0A2B4SL96"/>
<keyword evidence="4" id="KW-1185">Reference proteome</keyword>
<organism evidence="3 4">
    <name type="scientific">Stylophora pistillata</name>
    <name type="common">Smooth cauliflower coral</name>
    <dbReference type="NCBI Taxonomy" id="50429"/>
    <lineage>
        <taxon>Eukaryota</taxon>
        <taxon>Metazoa</taxon>
        <taxon>Cnidaria</taxon>
        <taxon>Anthozoa</taxon>
        <taxon>Hexacorallia</taxon>
        <taxon>Scleractinia</taxon>
        <taxon>Astrocoeniina</taxon>
        <taxon>Pocilloporidae</taxon>
        <taxon>Stylophora</taxon>
    </lineage>
</organism>
<keyword evidence="2" id="KW-0472">Membrane</keyword>
<evidence type="ECO:0000313" key="3">
    <source>
        <dbReference type="EMBL" id="PFX29853.1"/>
    </source>
</evidence>
<dbReference type="Proteomes" id="UP000225706">
    <property type="component" value="Unassembled WGS sequence"/>
</dbReference>
<comment type="caution">
    <text evidence="3">The sequence shown here is derived from an EMBL/GenBank/DDBJ whole genome shotgun (WGS) entry which is preliminary data.</text>
</comment>
<dbReference type="OrthoDB" id="5990583at2759"/>
<sequence>MDSNDSRLNGTIMNPTNLNDSIAGKEETVEVGVIVMGLSCICLVACALVVLQLRSNSRRISGNRQRAGHSGDVSEDRSCDPLDVAAPPSYDAVIRSPHLYPPSRQIPMSPCASESRRSSRSSRFSLSLHSPRLALHYLEVPRGTSEEDLSVHPSLQTSHEEDNEEPPPPYPGNFISTETGQGANPSDIVCQSNSRLSRKSAGHGEMNERTVKNELNRRNSGARESTSHVVDAAWTSREICSELCRTDICQSNHERRIPVCNLRQPNVFRTVVSYSPHLQHCRAPVTESLTACAEDIEFANTV</sequence>
<protein>
    <submittedName>
        <fullName evidence="3">Uncharacterized protein</fullName>
    </submittedName>
</protein>
<evidence type="ECO:0000313" key="4">
    <source>
        <dbReference type="Proteomes" id="UP000225706"/>
    </source>
</evidence>
<name>A0A2B4SL96_STYPI</name>
<feature type="region of interest" description="Disordered" evidence="1">
    <location>
        <begin position="144"/>
        <end position="178"/>
    </location>
</feature>
<keyword evidence="2" id="KW-1133">Transmembrane helix</keyword>
<dbReference type="EMBL" id="LSMT01000059">
    <property type="protein sequence ID" value="PFX29853.1"/>
    <property type="molecule type" value="Genomic_DNA"/>
</dbReference>
<evidence type="ECO:0000256" key="1">
    <source>
        <dbReference type="SAM" id="MobiDB-lite"/>
    </source>
</evidence>
<keyword evidence="2" id="KW-0812">Transmembrane</keyword>